<keyword evidence="4" id="KW-0540">Nuclease</keyword>
<dbReference type="InterPro" id="IPR036691">
    <property type="entry name" value="Endo/exonu/phosph_ase_sf"/>
</dbReference>
<dbReference type="EMBL" id="WTYZ01000001">
    <property type="protein sequence ID" value="MXO83990.1"/>
    <property type="molecule type" value="Genomic_DNA"/>
</dbReference>
<dbReference type="Proteomes" id="UP000460290">
    <property type="component" value="Unassembled WGS sequence"/>
</dbReference>
<keyword evidence="5" id="KW-1185">Reference proteome</keyword>
<evidence type="ECO:0000259" key="3">
    <source>
        <dbReference type="Pfam" id="PF03372"/>
    </source>
</evidence>
<accession>A0A844ZAT8</accession>
<organism evidence="4 5">
    <name type="scientific">Pontixanthobacter aestiaquae</name>
    <dbReference type="NCBI Taxonomy" id="1509367"/>
    <lineage>
        <taxon>Bacteria</taxon>
        <taxon>Pseudomonadati</taxon>
        <taxon>Pseudomonadota</taxon>
        <taxon>Alphaproteobacteria</taxon>
        <taxon>Sphingomonadales</taxon>
        <taxon>Erythrobacteraceae</taxon>
        <taxon>Pontixanthobacter</taxon>
    </lineage>
</organism>
<feature type="domain" description="Endonuclease/exonuclease/phosphatase" evidence="3">
    <location>
        <begin position="115"/>
        <end position="319"/>
    </location>
</feature>
<feature type="transmembrane region" description="Helical" evidence="2">
    <location>
        <begin position="71"/>
        <end position="88"/>
    </location>
</feature>
<feature type="transmembrane region" description="Helical" evidence="2">
    <location>
        <begin position="12"/>
        <end position="33"/>
    </location>
</feature>
<evidence type="ECO:0000256" key="2">
    <source>
        <dbReference type="SAM" id="Phobius"/>
    </source>
</evidence>
<sequence>MSTEIPKPLKTTAIWLLRLLAVLILAGTAGSMTDANQWWIRMWDFPRLQILIAIVVMAVLLFLFDRMWRPWFSIILLLVACWQFYRIYPYTPLAPEEVAMSTPREAKADGCFKALTFNVLQKNRDYEPTLEMLRREDADVLLLLETDQKWADALAPVLDGYSTVVRQPLDNTYGLIFASRLPASEARVTDLAQKDTPSAFATLSAGGRNFKLIGLHPRPPHMGQDTEERDAEIVMAARHAADSNMPAMAIGDFNDVAWSDTSILFKSIGRFLDPRIGRGTYATFPADKTWLGWPLDHLFVTEEFLITELKVLENVGSDHRPIASTMCLSPGPAIARNEQPEAPTEEDQSEAEDVMEEYREDTKQDAVEGE</sequence>
<keyword evidence="2" id="KW-1133">Transmembrane helix</keyword>
<dbReference type="AlphaFoldDB" id="A0A844ZAT8"/>
<keyword evidence="4" id="KW-0255">Endonuclease</keyword>
<dbReference type="RefSeq" id="WP_160614284.1">
    <property type="nucleotide sequence ID" value="NZ_JAUFQM010000001.1"/>
</dbReference>
<feature type="compositionally biased region" description="Basic and acidic residues" evidence="1">
    <location>
        <begin position="356"/>
        <end position="370"/>
    </location>
</feature>
<keyword evidence="4" id="KW-0378">Hydrolase</keyword>
<dbReference type="Pfam" id="PF03372">
    <property type="entry name" value="Exo_endo_phos"/>
    <property type="match status" value="1"/>
</dbReference>
<feature type="compositionally biased region" description="Acidic residues" evidence="1">
    <location>
        <begin position="343"/>
        <end position="355"/>
    </location>
</feature>
<feature type="transmembrane region" description="Helical" evidence="2">
    <location>
        <begin position="45"/>
        <end position="64"/>
    </location>
</feature>
<dbReference type="InterPro" id="IPR005135">
    <property type="entry name" value="Endo/exonuclease/phosphatase"/>
</dbReference>
<proteinExistence type="predicted"/>
<protein>
    <submittedName>
        <fullName evidence="4">Endonuclease</fullName>
    </submittedName>
</protein>
<gene>
    <name evidence="4" type="ORF">GRI35_11495</name>
</gene>
<evidence type="ECO:0000313" key="5">
    <source>
        <dbReference type="Proteomes" id="UP000460290"/>
    </source>
</evidence>
<dbReference type="OrthoDB" id="9796594at2"/>
<feature type="region of interest" description="Disordered" evidence="1">
    <location>
        <begin position="331"/>
        <end position="370"/>
    </location>
</feature>
<comment type="caution">
    <text evidence="4">The sequence shown here is derived from an EMBL/GenBank/DDBJ whole genome shotgun (WGS) entry which is preliminary data.</text>
</comment>
<evidence type="ECO:0000313" key="4">
    <source>
        <dbReference type="EMBL" id="MXO83990.1"/>
    </source>
</evidence>
<dbReference type="GO" id="GO:0004519">
    <property type="term" value="F:endonuclease activity"/>
    <property type="evidence" value="ECO:0007669"/>
    <property type="project" value="UniProtKB-KW"/>
</dbReference>
<keyword evidence="2" id="KW-0472">Membrane</keyword>
<dbReference type="SUPFAM" id="SSF56219">
    <property type="entry name" value="DNase I-like"/>
    <property type="match status" value="1"/>
</dbReference>
<keyword evidence="2" id="KW-0812">Transmembrane</keyword>
<evidence type="ECO:0000256" key="1">
    <source>
        <dbReference type="SAM" id="MobiDB-lite"/>
    </source>
</evidence>
<dbReference type="Gene3D" id="3.60.10.10">
    <property type="entry name" value="Endonuclease/exonuclease/phosphatase"/>
    <property type="match status" value="1"/>
</dbReference>
<name>A0A844ZAT8_9SPHN</name>
<reference evidence="4 5" key="1">
    <citation type="submission" date="2019-12" db="EMBL/GenBank/DDBJ databases">
        <title>Genomic-based taxomic classification of the family Erythrobacteraceae.</title>
        <authorList>
            <person name="Xu L."/>
        </authorList>
    </citation>
    <scope>NUCLEOTIDE SEQUENCE [LARGE SCALE GENOMIC DNA]</scope>
    <source>
        <strain evidence="4 5">KCTC 42006</strain>
    </source>
</reference>